<proteinExistence type="predicted"/>
<organism evidence="1 2">
    <name type="scientific">Lactuca sativa</name>
    <name type="common">Garden lettuce</name>
    <dbReference type="NCBI Taxonomy" id="4236"/>
    <lineage>
        <taxon>Eukaryota</taxon>
        <taxon>Viridiplantae</taxon>
        <taxon>Streptophyta</taxon>
        <taxon>Embryophyta</taxon>
        <taxon>Tracheophyta</taxon>
        <taxon>Spermatophyta</taxon>
        <taxon>Magnoliopsida</taxon>
        <taxon>eudicotyledons</taxon>
        <taxon>Gunneridae</taxon>
        <taxon>Pentapetalae</taxon>
        <taxon>asterids</taxon>
        <taxon>campanulids</taxon>
        <taxon>Asterales</taxon>
        <taxon>Asteraceae</taxon>
        <taxon>Cichorioideae</taxon>
        <taxon>Cichorieae</taxon>
        <taxon>Lactucinae</taxon>
        <taxon>Lactuca</taxon>
    </lineage>
</organism>
<evidence type="ECO:0000313" key="1">
    <source>
        <dbReference type="EMBL" id="KAJ0209357.1"/>
    </source>
</evidence>
<reference evidence="1 2" key="1">
    <citation type="journal article" date="2017" name="Nat. Commun.">
        <title>Genome assembly with in vitro proximity ligation data and whole-genome triplication in lettuce.</title>
        <authorList>
            <person name="Reyes-Chin-Wo S."/>
            <person name="Wang Z."/>
            <person name="Yang X."/>
            <person name="Kozik A."/>
            <person name="Arikit S."/>
            <person name="Song C."/>
            <person name="Xia L."/>
            <person name="Froenicke L."/>
            <person name="Lavelle D.O."/>
            <person name="Truco M.J."/>
            <person name="Xia R."/>
            <person name="Zhu S."/>
            <person name="Xu C."/>
            <person name="Xu H."/>
            <person name="Xu X."/>
            <person name="Cox K."/>
            <person name="Korf I."/>
            <person name="Meyers B.C."/>
            <person name="Michelmore R.W."/>
        </authorList>
    </citation>
    <scope>NUCLEOTIDE SEQUENCE [LARGE SCALE GENOMIC DNA]</scope>
    <source>
        <strain evidence="2">cv. Salinas</strain>
        <tissue evidence="1">Seedlings</tissue>
    </source>
</reference>
<comment type="caution">
    <text evidence="1">The sequence shown here is derived from an EMBL/GenBank/DDBJ whole genome shotgun (WGS) entry which is preliminary data.</text>
</comment>
<accession>A0A9R1XIT0</accession>
<sequence>MFSFLFLGYIYKGIYTAEKGIKKLFYNTELYNPYTIIIKNHWHRVLRKSLHGATYWLNPIFQYGQESFCKKPKVVVGVMDMIERYSSDGIVVGLCLMDKLKLFREHEGSFGRTLAFAIRNTTRAVLLLPGVSEIGVSLRESTLKEGIGSSTKGLITMRKDYKKSYDPIDYESIDKIEFSVVDEISEGELSYNGLEIWLKNSHQTTMSQQCLNPKFLMDCKKSYDPVDYENIDKIEFWVVDEIPQNELIYNGLEHIGEEEPPNYN</sequence>
<dbReference type="AlphaFoldDB" id="A0A9R1XIT0"/>
<name>A0A9R1XIT0_LACSA</name>
<keyword evidence="2" id="KW-1185">Reference proteome</keyword>
<protein>
    <submittedName>
        <fullName evidence="1">Uncharacterized protein</fullName>
    </submittedName>
</protein>
<dbReference type="EMBL" id="NBSK02000004">
    <property type="protein sequence ID" value="KAJ0209357.1"/>
    <property type="molecule type" value="Genomic_DNA"/>
</dbReference>
<gene>
    <name evidence="1" type="ORF">LSAT_V11C400189880</name>
</gene>
<dbReference type="Proteomes" id="UP000235145">
    <property type="component" value="Unassembled WGS sequence"/>
</dbReference>
<evidence type="ECO:0000313" key="2">
    <source>
        <dbReference type="Proteomes" id="UP000235145"/>
    </source>
</evidence>